<reference evidence="1 2" key="1">
    <citation type="submission" date="2018-10" db="EMBL/GenBank/DDBJ databases">
        <title>Sequencing the genomes of 1000 actinobacteria strains.</title>
        <authorList>
            <person name="Klenk H.-P."/>
        </authorList>
    </citation>
    <scope>NUCLEOTIDE SEQUENCE [LARGE SCALE GENOMIC DNA]</scope>
    <source>
        <strain evidence="1 2">DSM 45175</strain>
    </source>
</reference>
<evidence type="ECO:0000313" key="1">
    <source>
        <dbReference type="EMBL" id="RKR87280.1"/>
    </source>
</evidence>
<comment type="caution">
    <text evidence="1">The sequence shown here is derived from an EMBL/GenBank/DDBJ whole genome shotgun (WGS) entry which is preliminary data.</text>
</comment>
<protein>
    <submittedName>
        <fullName evidence="1">Uncharacterized protein</fullName>
    </submittedName>
</protein>
<organism evidence="1 2">
    <name type="scientific">Micromonospora pisi</name>
    <dbReference type="NCBI Taxonomy" id="589240"/>
    <lineage>
        <taxon>Bacteria</taxon>
        <taxon>Bacillati</taxon>
        <taxon>Actinomycetota</taxon>
        <taxon>Actinomycetes</taxon>
        <taxon>Micromonosporales</taxon>
        <taxon>Micromonosporaceae</taxon>
        <taxon>Micromonospora</taxon>
    </lineage>
</organism>
<keyword evidence="2" id="KW-1185">Reference proteome</keyword>
<evidence type="ECO:0000313" key="2">
    <source>
        <dbReference type="Proteomes" id="UP000277671"/>
    </source>
</evidence>
<dbReference type="RefSeq" id="WP_121155915.1">
    <property type="nucleotide sequence ID" value="NZ_RBKT01000001.1"/>
</dbReference>
<dbReference type="OrthoDB" id="8438314at2"/>
<dbReference type="EMBL" id="RBKT01000001">
    <property type="protein sequence ID" value="RKR87280.1"/>
    <property type="molecule type" value="Genomic_DNA"/>
</dbReference>
<gene>
    <name evidence="1" type="ORF">BDK92_1555</name>
</gene>
<sequence length="344" mass="38080">MVWTGMERAAISALETEGFTPVQARILTAMVMHRYARERRKLVDVLSGHIGLESTASVNVAIDDLLARQLLTLTPYVGNVLITTSTDYVGQLKALNLLASATALESLGRMPVLRFESLGHMTDRNVLDTFHDAVCSAHRIIRITFFESLAGIEGLQDLRDRSSAGVEIRVLLGSPKVMKELRGASHEQRARRAIESWKTATSDWPNTEVRIAVTAQDIECGSSVSIDGRILRLDVHEPLAERSLMGEMLMVNERGGNLIRLFDANFDAAWDRATPTRRTLLVRRAVVAWRWTATAMATVTAAALLAPSAWRELLTGVAATSLLAAADENRARFRLLWRRLKGEP</sequence>
<dbReference type="AlphaFoldDB" id="A0A495JE53"/>
<proteinExistence type="predicted"/>
<dbReference type="Proteomes" id="UP000277671">
    <property type="component" value="Unassembled WGS sequence"/>
</dbReference>
<name>A0A495JE53_9ACTN</name>
<accession>A0A495JE53</accession>